<name>A0A9W8LKL9_9FUNG</name>
<feature type="region of interest" description="Disordered" evidence="1">
    <location>
        <begin position="495"/>
        <end position="572"/>
    </location>
</feature>
<feature type="region of interest" description="Disordered" evidence="1">
    <location>
        <begin position="411"/>
        <end position="462"/>
    </location>
</feature>
<evidence type="ECO:0000256" key="1">
    <source>
        <dbReference type="SAM" id="MobiDB-lite"/>
    </source>
</evidence>
<keyword evidence="2" id="KW-0732">Signal</keyword>
<dbReference type="AlphaFoldDB" id="A0A9W8LKL9"/>
<proteinExistence type="predicted"/>
<keyword evidence="4" id="KW-1185">Reference proteome</keyword>
<feature type="compositionally biased region" description="Basic residues" evidence="1">
    <location>
        <begin position="528"/>
        <end position="539"/>
    </location>
</feature>
<sequence length="593" mass="60268">MRTRVVRVLRLGVQLPAAAQAAPGLGLVFAACPLCSHKAERRAAPHGGAAGGPQQQQQAVWVCRHCRSEVGGGDVEWTYRITASVAGAGGAAEATASVLGAAAECWFGCPAAQWVRETGGALQALARRHPGASSATLLAHMADRLAALADMAAGIAGDYVLADLRWAPAAARARRTPQCSISRIRPVDGAAGGPVGLIRLWRAAVYEALSAGHGGQPGDDADLERLLQTLEADTRPLRLADGLAAPCSVAEFAPEAGGSAQPDGEAPAVDDAAVLAAWADACGRRAEAAAPDVVVVHSTQGSDCAQSSGGGGGGLGDIADSDIDALLSGISQPLALGCSAPLAGVLGGDDPLSAQQFEESVRDEHAHSLLLGSQLSPGLLLSQFSLRGLLEPPGGPDASQPASLASPVRVPALLPHTPPSTLRRRLETSPAPAASLGSCPSTPAWPPSAQASQPTPPEDGAPVVLAEETPTAQSHRPKRRLDLCVPETPLPVRGSTRLAAGAASPSLRRAASASGVGAVPETPAPNPRRAKAARPRAAPRAHERFRPLAMAGSSQLSQTRRARRGAGAALRPPLLRLCRSTSVEEADASSPLG</sequence>
<gene>
    <name evidence="3" type="ORF">H4R18_000431</name>
</gene>
<reference evidence="3" key="1">
    <citation type="submission" date="2022-07" db="EMBL/GenBank/DDBJ databases">
        <title>Phylogenomic reconstructions and comparative analyses of Kickxellomycotina fungi.</title>
        <authorList>
            <person name="Reynolds N.K."/>
            <person name="Stajich J.E."/>
            <person name="Barry K."/>
            <person name="Grigoriev I.V."/>
            <person name="Crous P."/>
            <person name="Smith M.E."/>
        </authorList>
    </citation>
    <scope>NUCLEOTIDE SEQUENCE</scope>
    <source>
        <strain evidence="3">NBRC 105414</strain>
    </source>
</reference>
<protein>
    <submittedName>
        <fullName evidence="3">Uncharacterized protein</fullName>
    </submittedName>
</protein>
<dbReference type="Proteomes" id="UP001140217">
    <property type="component" value="Unassembled WGS sequence"/>
</dbReference>
<feature type="chain" id="PRO_5040921042" evidence="2">
    <location>
        <begin position="22"/>
        <end position="593"/>
    </location>
</feature>
<dbReference type="PROSITE" id="PS51257">
    <property type="entry name" value="PROKAR_LIPOPROTEIN"/>
    <property type="match status" value="1"/>
</dbReference>
<feature type="compositionally biased region" description="Low complexity" evidence="1">
    <location>
        <begin position="497"/>
        <end position="515"/>
    </location>
</feature>
<dbReference type="OrthoDB" id="5574777at2759"/>
<dbReference type="EMBL" id="JANBUL010000009">
    <property type="protein sequence ID" value="KAJ2785615.1"/>
    <property type="molecule type" value="Genomic_DNA"/>
</dbReference>
<organism evidence="3 4">
    <name type="scientific">Coemansia javaensis</name>
    <dbReference type="NCBI Taxonomy" id="2761396"/>
    <lineage>
        <taxon>Eukaryota</taxon>
        <taxon>Fungi</taxon>
        <taxon>Fungi incertae sedis</taxon>
        <taxon>Zoopagomycota</taxon>
        <taxon>Kickxellomycotina</taxon>
        <taxon>Kickxellomycetes</taxon>
        <taxon>Kickxellales</taxon>
        <taxon>Kickxellaceae</taxon>
        <taxon>Coemansia</taxon>
    </lineage>
</organism>
<evidence type="ECO:0000313" key="3">
    <source>
        <dbReference type="EMBL" id="KAJ2785615.1"/>
    </source>
</evidence>
<evidence type="ECO:0000256" key="2">
    <source>
        <dbReference type="SAM" id="SignalP"/>
    </source>
</evidence>
<feature type="signal peptide" evidence="2">
    <location>
        <begin position="1"/>
        <end position="21"/>
    </location>
</feature>
<accession>A0A9W8LKL9</accession>
<evidence type="ECO:0000313" key="4">
    <source>
        <dbReference type="Proteomes" id="UP001140217"/>
    </source>
</evidence>
<comment type="caution">
    <text evidence="3">The sequence shown here is derived from an EMBL/GenBank/DDBJ whole genome shotgun (WGS) entry which is preliminary data.</text>
</comment>